<dbReference type="Proteomes" id="UP001596132">
    <property type="component" value="Unassembled WGS sequence"/>
</dbReference>
<evidence type="ECO:0000313" key="1">
    <source>
        <dbReference type="EMBL" id="MFC5707900.1"/>
    </source>
</evidence>
<dbReference type="RefSeq" id="WP_042641668.1">
    <property type="nucleotide sequence ID" value="NZ_CDDF01000011.1"/>
</dbReference>
<comment type="caution">
    <text evidence="1">The sequence shown here is derived from an EMBL/GenBank/DDBJ whole genome shotgun (WGS) entry which is preliminary data.</text>
</comment>
<organism evidence="1 2">
    <name type="scientific">Aeromonas eucrenophila</name>
    <dbReference type="NCBI Taxonomy" id="649"/>
    <lineage>
        <taxon>Bacteria</taxon>
        <taxon>Pseudomonadati</taxon>
        <taxon>Pseudomonadota</taxon>
        <taxon>Gammaproteobacteria</taxon>
        <taxon>Aeromonadales</taxon>
        <taxon>Aeromonadaceae</taxon>
        <taxon>Aeromonas</taxon>
    </lineage>
</organism>
<protein>
    <submittedName>
        <fullName evidence="1">Uncharacterized protein</fullName>
    </submittedName>
</protein>
<dbReference type="Gene3D" id="3.40.50.11190">
    <property type="match status" value="1"/>
</dbReference>
<name>A0ABW0YKI4_9GAMM</name>
<dbReference type="EMBL" id="JBHSPP010000017">
    <property type="protein sequence ID" value="MFC5707900.1"/>
    <property type="molecule type" value="Genomic_DNA"/>
</dbReference>
<sequence length="314" mass="34578">MLPLWIFCEGDKARGLGHLSRCSAYAAAWQAQGGAVHWVVDGDEFAGSLLEGESVSWEAWQDKNVPPQNAVAIVDSYSASLATLESISAGFVRVIYLDDTRRLAYPEGLVIHASPGAPDPQPGAAIWQWGPSWQPLRPPFWSVPARTRISARIERILIIMGGTDIRDLTPGLVAWLHRHHPEVELEIITQKHDPRLLEYRQHHRLDAGQMVELMSRCDLTISAAGQVSYELARCGLPGLLIGVADNQADQLAGWCGPDGFVSGGWWHEEALYTQLAQGLTLLGSQDERARRARGLQARMSGNGTLEALAWLNQR</sequence>
<accession>A0ABW0YKI4</accession>
<reference evidence="2" key="1">
    <citation type="journal article" date="2019" name="Int. J. Syst. Evol. Microbiol.">
        <title>The Global Catalogue of Microorganisms (GCM) 10K type strain sequencing project: providing services to taxonomists for standard genome sequencing and annotation.</title>
        <authorList>
            <consortium name="The Broad Institute Genomics Platform"/>
            <consortium name="The Broad Institute Genome Sequencing Center for Infectious Disease"/>
            <person name="Wu L."/>
            <person name="Ma J."/>
        </authorList>
    </citation>
    <scope>NUCLEOTIDE SEQUENCE [LARGE SCALE GENOMIC DNA]</scope>
    <source>
        <strain evidence="2">KCTC 15012</strain>
    </source>
</reference>
<proteinExistence type="predicted"/>
<dbReference type="SUPFAM" id="SSF53756">
    <property type="entry name" value="UDP-Glycosyltransferase/glycogen phosphorylase"/>
    <property type="match status" value="1"/>
</dbReference>
<evidence type="ECO:0000313" key="2">
    <source>
        <dbReference type="Proteomes" id="UP001596132"/>
    </source>
</evidence>
<gene>
    <name evidence="1" type="ORF">ACFPVW_17945</name>
</gene>
<keyword evidence="2" id="KW-1185">Reference proteome</keyword>
<dbReference type="Gene3D" id="3.40.50.2000">
    <property type="entry name" value="Glycogen Phosphorylase B"/>
    <property type="match status" value="1"/>
</dbReference>